<evidence type="ECO:0000313" key="2">
    <source>
        <dbReference type="WBParaSite" id="TMUE_3000013589.1"/>
    </source>
</evidence>
<dbReference type="AlphaFoldDB" id="A0A5S6R2Q6"/>
<dbReference type="GO" id="GO:0003735">
    <property type="term" value="F:structural constituent of ribosome"/>
    <property type="evidence" value="ECO:0007669"/>
    <property type="project" value="InterPro"/>
</dbReference>
<dbReference type="Pfam" id="PF09809">
    <property type="entry name" value="MRP-L27"/>
    <property type="match status" value="1"/>
</dbReference>
<sequence>MLFKSKGWRENGPYYEESWEWPERDSGWNVFPGYPVKASERWPIEIVAPDLTNFKLKPYVSYRMPEDALTTREFTAKDLFDIACKE</sequence>
<dbReference type="GO" id="GO:0005762">
    <property type="term" value="C:mitochondrial large ribosomal subunit"/>
    <property type="evidence" value="ECO:0007669"/>
    <property type="project" value="InterPro"/>
</dbReference>
<evidence type="ECO:0000313" key="1">
    <source>
        <dbReference type="Proteomes" id="UP000046395"/>
    </source>
</evidence>
<accession>A0A5S6R2Q6</accession>
<keyword evidence="1" id="KW-1185">Reference proteome</keyword>
<organism evidence="1 2">
    <name type="scientific">Trichuris muris</name>
    <name type="common">Mouse whipworm</name>
    <dbReference type="NCBI Taxonomy" id="70415"/>
    <lineage>
        <taxon>Eukaryota</taxon>
        <taxon>Metazoa</taxon>
        <taxon>Ecdysozoa</taxon>
        <taxon>Nematoda</taxon>
        <taxon>Enoplea</taxon>
        <taxon>Dorylaimia</taxon>
        <taxon>Trichinellida</taxon>
        <taxon>Trichuridae</taxon>
        <taxon>Trichuris</taxon>
    </lineage>
</organism>
<dbReference type="InterPro" id="IPR019189">
    <property type="entry name" value="Ribosomal_mL41"/>
</dbReference>
<dbReference type="STRING" id="70415.A0A5S6R2Q6"/>
<reference evidence="2" key="1">
    <citation type="submission" date="2019-12" db="UniProtKB">
        <authorList>
            <consortium name="WormBaseParasite"/>
        </authorList>
    </citation>
    <scope>IDENTIFICATION</scope>
</reference>
<dbReference type="Proteomes" id="UP000046395">
    <property type="component" value="Unassembled WGS sequence"/>
</dbReference>
<name>A0A5S6R2Q6_TRIMR</name>
<dbReference type="WBParaSite" id="TMUE_3000013589.1">
    <property type="protein sequence ID" value="TMUE_3000013589.1"/>
    <property type="gene ID" value="WBGene00289962"/>
</dbReference>
<proteinExistence type="predicted"/>
<protein>
    <submittedName>
        <fullName evidence="2">39S ribosomal protein L41, mitochondrial</fullName>
    </submittedName>
</protein>